<dbReference type="SMART" id="SM00409">
    <property type="entry name" value="IG"/>
    <property type="match status" value="4"/>
</dbReference>
<dbReference type="AlphaFoldDB" id="A0A2B4SXW1"/>
<proteinExistence type="predicted"/>
<dbReference type="SMART" id="SM00408">
    <property type="entry name" value="IGc2"/>
    <property type="match status" value="3"/>
</dbReference>
<dbReference type="GO" id="GO:0098609">
    <property type="term" value="P:cell-cell adhesion"/>
    <property type="evidence" value="ECO:0007669"/>
    <property type="project" value="TreeGrafter"/>
</dbReference>
<dbReference type="GO" id="GO:0005886">
    <property type="term" value="C:plasma membrane"/>
    <property type="evidence" value="ECO:0007669"/>
    <property type="project" value="TreeGrafter"/>
</dbReference>
<feature type="domain" description="Ig-like" evidence="6">
    <location>
        <begin position="226"/>
        <end position="313"/>
    </location>
</feature>
<dbReference type="InterPro" id="IPR036179">
    <property type="entry name" value="Ig-like_dom_sf"/>
</dbReference>
<evidence type="ECO:0000259" key="6">
    <source>
        <dbReference type="PROSITE" id="PS50835"/>
    </source>
</evidence>
<protein>
    <submittedName>
        <fullName evidence="7">Neuronal growth regulator 1</fullName>
    </submittedName>
</protein>
<keyword evidence="4" id="KW-0325">Glycoprotein</keyword>
<dbReference type="OrthoDB" id="415426at2759"/>
<evidence type="ECO:0000313" key="7">
    <source>
        <dbReference type="EMBL" id="PFX33225.1"/>
    </source>
</evidence>
<feature type="domain" description="Ig-like" evidence="6">
    <location>
        <begin position="524"/>
        <end position="602"/>
    </location>
</feature>
<evidence type="ECO:0000256" key="1">
    <source>
        <dbReference type="ARBA" id="ARBA00004479"/>
    </source>
</evidence>
<dbReference type="SUPFAM" id="SSF48726">
    <property type="entry name" value="Immunoglobulin"/>
    <property type="match status" value="3"/>
</dbReference>
<dbReference type="PANTHER" id="PTHR11640">
    <property type="entry name" value="NEPHRIN"/>
    <property type="match status" value="1"/>
</dbReference>
<dbReference type="PROSITE" id="PS50835">
    <property type="entry name" value="IG_LIKE"/>
    <property type="match status" value="3"/>
</dbReference>
<evidence type="ECO:0000256" key="3">
    <source>
        <dbReference type="ARBA" id="ARBA00023157"/>
    </source>
</evidence>
<keyword evidence="2" id="KW-0472">Membrane</keyword>
<evidence type="ECO:0000313" key="8">
    <source>
        <dbReference type="Proteomes" id="UP000225706"/>
    </source>
</evidence>
<name>A0A2B4SXW1_STYPI</name>
<sequence>MIYQCLQNVVATTVLWTKPVPRWSQRDPNDIRTVVINVLEGSTKVHLSWNYALSDGSDLRTTTFSINDGTGWNDIGVIYHSDNSTVIYDRNNYKTRFNISEERHLNWVERPLSVVVVERHNITLQWTYMKTLGIASTFREAKLIDLSRGETTILEKAVTTLPHVNEAYRPRFHVDYIQDTKASITIVGLQRSDGGRYRFDVKTHRKDIDQLNTLSSIMELSVQYAANMTNVSDHQIVREGSVLQLFCQASGNPAPNITWTKVPENSDHYGKALLHGSTWKFTSINRTASGSYNCTADNGIGCPIWRVTEVNVTYPAKVIKLASEHEVAGKKSVNLQCEAEGNPQPAYTWSPCDPQNQACHESTLTISNVLYDAVYSCNVANGLGSDTRRTNVVIVDTVINASLFINEQCHGEALSVSVLLENLKAKIDEIFENEEGYTSTELANFRCRSAIVDLALKFNSSTKQDKVLTMLRDSANSGALKEFCVRASEVVAWRPNSSTYSIKCIQNRGKLQCKPQALCAQHYPAKVVKLFSEHQVAVQGGVSLHCEADGNPRPAYTWSPCDPHTQACHQSTLNISNVFNEAVYSCNVANILGNDTKKTKVDGNVDMSTTSSYVKSGPHHSDKPYYSRESIEDDPFIAASTHSLNSVDRRDRKRDSSVNYGYQPDGRELRLLANTLAPYDALFSSS</sequence>
<evidence type="ECO:0000256" key="5">
    <source>
        <dbReference type="ARBA" id="ARBA00023319"/>
    </source>
</evidence>
<dbReference type="STRING" id="50429.A0A2B4SXW1"/>
<gene>
    <name evidence="7" type="primary">NEGR1</name>
    <name evidence="7" type="ORF">AWC38_SpisGene1941</name>
</gene>
<accession>A0A2B4SXW1</accession>
<dbReference type="Proteomes" id="UP000225706">
    <property type="component" value="Unassembled WGS sequence"/>
</dbReference>
<dbReference type="GO" id="GO:0050839">
    <property type="term" value="F:cell adhesion molecule binding"/>
    <property type="evidence" value="ECO:0007669"/>
    <property type="project" value="TreeGrafter"/>
</dbReference>
<keyword evidence="3" id="KW-1015">Disulfide bond</keyword>
<keyword evidence="5" id="KW-0393">Immunoglobulin domain</keyword>
<dbReference type="InterPro" id="IPR051275">
    <property type="entry name" value="Cell_adhesion_signaling"/>
</dbReference>
<dbReference type="InterPro" id="IPR007110">
    <property type="entry name" value="Ig-like_dom"/>
</dbReference>
<dbReference type="InterPro" id="IPR003599">
    <property type="entry name" value="Ig_sub"/>
</dbReference>
<dbReference type="Pfam" id="PF13927">
    <property type="entry name" value="Ig_3"/>
    <property type="match status" value="3"/>
</dbReference>
<dbReference type="Gene3D" id="2.60.40.10">
    <property type="entry name" value="Immunoglobulins"/>
    <property type="match status" value="4"/>
</dbReference>
<dbReference type="EMBL" id="LSMT01000014">
    <property type="protein sequence ID" value="PFX33225.1"/>
    <property type="molecule type" value="Genomic_DNA"/>
</dbReference>
<evidence type="ECO:0000256" key="2">
    <source>
        <dbReference type="ARBA" id="ARBA00023136"/>
    </source>
</evidence>
<comment type="caution">
    <text evidence="7">The sequence shown here is derived from an EMBL/GenBank/DDBJ whole genome shotgun (WGS) entry which is preliminary data.</text>
</comment>
<dbReference type="InterPro" id="IPR013783">
    <property type="entry name" value="Ig-like_fold"/>
</dbReference>
<organism evidence="7 8">
    <name type="scientific">Stylophora pistillata</name>
    <name type="common">Smooth cauliflower coral</name>
    <dbReference type="NCBI Taxonomy" id="50429"/>
    <lineage>
        <taxon>Eukaryota</taxon>
        <taxon>Metazoa</taxon>
        <taxon>Cnidaria</taxon>
        <taxon>Anthozoa</taxon>
        <taxon>Hexacorallia</taxon>
        <taxon>Scleractinia</taxon>
        <taxon>Astrocoeniina</taxon>
        <taxon>Pocilloporidae</taxon>
        <taxon>Stylophora</taxon>
    </lineage>
</organism>
<dbReference type="InterPro" id="IPR003598">
    <property type="entry name" value="Ig_sub2"/>
</dbReference>
<feature type="domain" description="Ig-like" evidence="6">
    <location>
        <begin position="315"/>
        <end position="393"/>
    </location>
</feature>
<dbReference type="GO" id="GO:0005911">
    <property type="term" value="C:cell-cell junction"/>
    <property type="evidence" value="ECO:0007669"/>
    <property type="project" value="TreeGrafter"/>
</dbReference>
<comment type="subcellular location">
    <subcellularLocation>
        <location evidence="1">Membrane</location>
        <topology evidence="1">Single-pass type I membrane protein</topology>
    </subcellularLocation>
</comment>
<reference evidence="8" key="1">
    <citation type="journal article" date="2017" name="bioRxiv">
        <title>Comparative analysis of the genomes of Stylophora pistillata and Acropora digitifera provides evidence for extensive differences between species of corals.</title>
        <authorList>
            <person name="Voolstra C.R."/>
            <person name="Li Y."/>
            <person name="Liew Y.J."/>
            <person name="Baumgarten S."/>
            <person name="Zoccola D."/>
            <person name="Flot J.-F."/>
            <person name="Tambutte S."/>
            <person name="Allemand D."/>
            <person name="Aranda M."/>
        </authorList>
    </citation>
    <scope>NUCLEOTIDE SEQUENCE [LARGE SCALE GENOMIC DNA]</scope>
</reference>
<keyword evidence="8" id="KW-1185">Reference proteome</keyword>
<evidence type="ECO:0000256" key="4">
    <source>
        <dbReference type="ARBA" id="ARBA00023180"/>
    </source>
</evidence>
<dbReference type="PANTHER" id="PTHR11640:SF31">
    <property type="entry name" value="IRREGULAR CHIASM C-ROUGHEST PROTEIN-RELATED"/>
    <property type="match status" value="1"/>
</dbReference>